<feature type="non-terminal residue" evidence="1">
    <location>
        <position position="168"/>
    </location>
</feature>
<proteinExistence type="predicted"/>
<keyword evidence="2" id="KW-1185">Reference proteome</keyword>
<feature type="non-terminal residue" evidence="1">
    <location>
        <position position="1"/>
    </location>
</feature>
<dbReference type="EMBL" id="CAJVPM010034748">
    <property type="protein sequence ID" value="CAG8688048.1"/>
    <property type="molecule type" value="Genomic_DNA"/>
</dbReference>
<reference evidence="1" key="1">
    <citation type="submission" date="2021-06" db="EMBL/GenBank/DDBJ databases">
        <authorList>
            <person name="Kallberg Y."/>
            <person name="Tangrot J."/>
            <person name="Rosling A."/>
        </authorList>
    </citation>
    <scope>NUCLEOTIDE SEQUENCE</scope>
    <source>
        <strain evidence="1">AU212A</strain>
    </source>
</reference>
<protein>
    <submittedName>
        <fullName evidence="1">3912_t:CDS:1</fullName>
    </submittedName>
</protein>
<comment type="caution">
    <text evidence="1">The sequence shown here is derived from an EMBL/GenBank/DDBJ whole genome shotgun (WGS) entry which is preliminary data.</text>
</comment>
<organism evidence="1 2">
    <name type="scientific">Scutellospora calospora</name>
    <dbReference type="NCBI Taxonomy" id="85575"/>
    <lineage>
        <taxon>Eukaryota</taxon>
        <taxon>Fungi</taxon>
        <taxon>Fungi incertae sedis</taxon>
        <taxon>Mucoromycota</taxon>
        <taxon>Glomeromycotina</taxon>
        <taxon>Glomeromycetes</taxon>
        <taxon>Diversisporales</taxon>
        <taxon>Gigasporaceae</taxon>
        <taxon>Scutellospora</taxon>
    </lineage>
</organism>
<accession>A0ACA9P726</accession>
<sequence>LIHDTILCWFHIMSTLGKHLKMWKVKWPLRYLIALAFKIIGRSKTDEEAVKIGEEYSKFINSLGRMSQIYDQPNAILMTMNNLTERMYKTVEAQCCGIQIVVKFIERLYMNILEKINEIIIKLVNKENLHIPEIYYLVNTLSEALHGNLQMQEIKEKLVQHFKDKENA</sequence>
<name>A0ACA9P726_9GLOM</name>
<gene>
    <name evidence="1" type="ORF">SCALOS_LOCUS10017</name>
</gene>
<evidence type="ECO:0000313" key="2">
    <source>
        <dbReference type="Proteomes" id="UP000789860"/>
    </source>
</evidence>
<dbReference type="Proteomes" id="UP000789860">
    <property type="component" value="Unassembled WGS sequence"/>
</dbReference>
<evidence type="ECO:0000313" key="1">
    <source>
        <dbReference type="EMBL" id="CAG8688048.1"/>
    </source>
</evidence>